<dbReference type="GO" id="GO:0020037">
    <property type="term" value="F:heme binding"/>
    <property type="evidence" value="ECO:0007669"/>
    <property type="project" value="InterPro"/>
</dbReference>
<evidence type="ECO:0000259" key="7">
    <source>
        <dbReference type="PROSITE" id="PS51212"/>
    </source>
</evidence>
<feature type="domain" description="WSC" evidence="7">
    <location>
        <begin position="964"/>
        <end position="1055"/>
    </location>
</feature>
<keyword evidence="5" id="KW-0732">Signal</keyword>
<reference evidence="8" key="2">
    <citation type="submission" date="2023-05" db="EMBL/GenBank/DDBJ databases">
        <authorList>
            <consortium name="Lawrence Berkeley National Laboratory"/>
            <person name="Steindorff A."/>
            <person name="Hensen N."/>
            <person name="Bonometti L."/>
            <person name="Westerberg I."/>
            <person name="Brannstrom I.O."/>
            <person name="Guillou S."/>
            <person name="Cros-Aarteil S."/>
            <person name="Calhoun S."/>
            <person name="Haridas S."/>
            <person name="Kuo A."/>
            <person name="Mondo S."/>
            <person name="Pangilinan J."/>
            <person name="Riley R."/>
            <person name="Labutti K."/>
            <person name="Andreopoulos B."/>
            <person name="Lipzen A."/>
            <person name="Chen C."/>
            <person name="Yanf M."/>
            <person name="Daum C."/>
            <person name="Ng V."/>
            <person name="Clum A."/>
            <person name="Ohm R."/>
            <person name="Martin F."/>
            <person name="Silar P."/>
            <person name="Natvig D."/>
            <person name="Lalanne C."/>
            <person name="Gautier V."/>
            <person name="Ament-Velasquez S.L."/>
            <person name="Kruys A."/>
            <person name="Hutchinson M.I."/>
            <person name="Powell A.J."/>
            <person name="Barry K."/>
            <person name="Miller A.N."/>
            <person name="Grigoriev I.V."/>
            <person name="Debuchy R."/>
            <person name="Gladieux P."/>
            <person name="Thoren M.H."/>
            <person name="Johannesson H."/>
        </authorList>
    </citation>
    <scope>NUCLEOTIDE SEQUENCE</scope>
    <source>
        <strain evidence="8">PSN309</strain>
    </source>
</reference>
<comment type="similarity">
    <text evidence="2">Belongs to the peroxidase family. Cytochrome c peroxidase subfamily.</text>
</comment>
<evidence type="ECO:0000256" key="4">
    <source>
        <dbReference type="SAM" id="MobiDB-lite"/>
    </source>
</evidence>
<evidence type="ECO:0000313" key="8">
    <source>
        <dbReference type="EMBL" id="KAK4188237.1"/>
    </source>
</evidence>
<dbReference type="FunFam" id="1.10.520.10:FF:000020">
    <property type="entry name" value="Peroxisomal ascorbate peroxidase"/>
    <property type="match status" value="1"/>
</dbReference>
<feature type="domain" description="Plant heme peroxidase family profile" evidence="6">
    <location>
        <begin position="123"/>
        <end position="334"/>
    </location>
</feature>
<evidence type="ECO:0000256" key="1">
    <source>
        <dbReference type="ARBA" id="ARBA00003917"/>
    </source>
</evidence>
<evidence type="ECO:0000313" key="9">
    <source>
        <dbReference type="Proteomes" id="UP001302126"/>
    </source>
</evidence>
<dbReference type="InterPro" id="IPR002207">
    <property type="entry name" value="Peroxidase_I"/>
</dbReference>
<protein>
    <submittedName>
        <fullName evidence="8">Fungistatic metabolite</fullName>
    </submittedName>
</protein>
<feature type="domain" description="WSC" evidence="7">
    <location>
        <begin position="709"/>
        <end position="801"/>
    </location>
</feature>
<dbReference type="InterPro" id="IPR051589">
    <property type="entry name" value="Sialate-O-sulfotransferase"/>
</dbReference>
<dbReference type="AlphaFoldDB" id="A0AAN6WXD2"/>
<dbReference type="PRINTS" id="PR00459">
    <property type="entry name" value="ASPEROXIDASE"/>
</dbReference>
<dbReference type="PRINTS" id="PR00458">
    <property type="entry name" value="PEROXIDASE"/>
</dbReference>
<feature type="signal peptide" evidence="5">
    <location>
        <begin position="1"/>
        <end position="21"/>
    </location>
</feature>
<organism evidence="8 9">
    <name type="scientific">Podospora australis</name>
    <dbReference type="NCBI Taxonomy" id="1536484"/>
    <lineage>
        <taxon>Eukaryota</taxon>
        <taxon>Fungi</taxon>
        <taxon>Dikarya</taxon>
        <taxon>Ascomycota</taxon>
        <taxon>Pezizomycotina</taxon>
        <taxon>Sordariomycetes</taxon>
        <taxon>Sordariomycetidae</taxon>
        <taxon>Sordariales</taxon>
        <taxon>Podosporaceae</taxon>
        <taxon>Podospora</taxon>
    </lineage>
</organism>
<dbReference type="SUPFAM" id="SSF48113">
    <property type="entry name" value="Heme-dependent peroxidases"/>
    <property type="match status" value="1"/>
</dbReference>
<reference evidence="8" key="1">
    <citation type="journal article" date="2023" name="Mol. Phylogenet. Evol.">
        <title>Genome-scale phylogeny and comparative genomics of the fungal order Sordariales.</title>
        <authorList>
            <person name="Hensen N."/>
            <person name="Bonometti L."/>
            <person name="Westerberg I."/>
            <person name="Brannstrom I.O."/>
            <person name="Guillou S."/>
            <person name="Cros-Aarteil S."/>
            <person name="Calhoun S."/>
            <person name="Haridas S."/>
            <person name="Kuo A."/>
            <person name="Mondo S."/>
            <person name="Pangilinan J."/>
            <person name="Riley R."/>
            <person name="LaButti K."/>
            <person name="Andreopoulos B."/>
            <person name="Lipzen A."/>
            <person name="Chen C."/>
            <person name="Yan M."/>
            <person name="Daum C."/>
            <person name="Ng V."/>
            <person name="Clum A."/>
            <person name="Steindorff A."/>
            <person name="Ohm R.A."/>
            <person name="Martin F."/>
            <person name="Silar P."/>
            <person name="Natvig D.O."/>
            <person name="Lalanne C."/>
            <person name="Gautier V."/>
            <person name="Ament-Velasquez S.L."/>
            <person name="Kruys A."/>
            <person name="Hutchinson M.I."/>
            <person name="Powell A.J."/>
            <person name="Barry K."/>
            <person name="Miller A.N."/>
            <person name="Grigoriev I.V."/>
            <person name="Debuchy R."/>
            <person name="Gladieux P."/>
            <person name="Hiltunen Thoren M."/>
            <person name="Johannesson H."/>
        </authorList>
    </citation>
    <scope>NUCLEOTIDE SEQUENCE</scope>
    <source>
        <strain evidence="8">PSN309</strain>
    </source>
</reference>
<evidence type="ECO:0000256" key="5">
    <source>
        <dbReference type="SAM" id="SignalP"/>
    </source>
</evidence>
<dbReference type="PROSITE" id="PS51212">
    <property type="entry name" value="WSC"/>
    <property type="match status" value="4"/>
</dbReference>
<name>A0AAN6WXD2_9PEZI</name>
<feature type="region of interest" description="Disordered" evidence="4">
    <location>
        <begin position="809"/>
        <end position="849"/>
    </location>
</feature>
<dbReference type="PANTHER" id="PTHR45964:SF5">
    <property type="entry name" value="WSCD FAMILY MEMBER CG9164"/>
    <property type="match status" value="1"/>
</dbReference>
<comment type="function">
    <text evidence="1">Destroys radicals which are normally produced within the cells and which are toxic to biological systems.</text>
</comment>
<feature type="domain" description="WSC" evidence="7">
    <location>
        <begin position="856"/>
        <end position="947"/>
    </location>
</feature>
<dbReference type="GO" id="GO:0004601">
    <property type="term" value="F:peroxidase activity"/>
    <property type="evidence" value="ECO:0007669"/>
    <property type="project" value="InterPro"/>
</dbReference>
<dbReference type="InterPro" id="IPR010255">
    <property type="entry name" value="Haem_peroxidase_sf"/>
</dbReference>
<keyword evidence="3" id="KW-0677">Repeat</keyword>
<proteinExistence type="inferred from homology"/>
<evidence type="ECO:0000256" key="3">
    <source>
        <dbReference type="ARBA" id="ARBA00022737"/>
    </source>
</evidence>
<gene>
    <name evidence="8" type="ORF">QBC35DRAFT_473836</name>
</gene>
<evidence type="ECO:0000256" key="2">
    <source>
        <dbReference type="ARBA" id="ARBA00005997"/>
    </source>
</evidence>
<feature type="domain" description="WSC" evidence="7">
    <location>
        <begin position="594"/>
        <end position="686"/>
    </location>
</feature>
<keyword evidence="9" id="KW-1185">Reference proteome</keyword>
<dbReference type="PROSITE" id="PS50873">
    <property type="entry name" value="PEROXIDASE_4"/>
    <property type="match status" value="1"/>
</dbReference>
<feature type="region of interest" description="Disordered" evidence="4">
    <location>
        <begin position="547"/>
        <end position="583"/>
    </location>
</feature>
<dbReference type="GO" id="GO:0006979">
    <property type="term" value="P:response to oxidative stress"/>
    <property type="evidence" value="ECO:0007669"/>
    <property type="project" value="InterPro"/>
</dbReference>
<dbReference type="PANTHER" id="PTHR45964">
    <property type="entry name" value="WSCD FAMILY MEMBER CG9164"/>
    <property type="match status" value="1"/>
</dbReference>
<dbReference type="EMBL" id="MU864391">
    <property type="protein sequence ID" value="KAK4188237.1"/>
    <property type="molecule type" value="Genomic_DNA"/>
</dbReference>
<evidence type="ECO:0000259" key="6">
    <source>
        <dbReference type="PROSITE" id="PS50873"/>
    </source>
</evidence>
<dbReference type="SMART" id="SM00321">
    <property type="entry name" value="WSC"/>
    <property type="match status" value="4"/>
</dbReference>
<dbReference type="InterPro" id="IPR002889">
    <property type="entry name" value="WSC_carb-bd"/>
</dbReference>
<sequence>MRTKAPLFAGLLSLAARTGKADPTWPAPTDQMEEIVFQLQGVDGSLFNDNINPCNNEAAGPGRVTASEWLRVAFHDMATHNRFSGTGGLDGSLQFELQNGENTGPGHTTTLQFYSHYYSSRASLADLIAAGTYASVRACGGPVIPLRMGRVDAQGAGPQGVPQPQNSQFSFVQQFDRMTFSRTEMIQVVACGHTLGSVHSAEFPQIIPASEGQRGFDSTRAGYDNKVVTEYVAGNTTNPLVVGAAVGVGRHSDFKVFTADSNVTISTMTDPVVYNNVCRTVLQKMIDVVPTGVTLTEPIAPYTVKPQDMQLTLQPGGTNFLLTGKIRVRTTEIPGSTITNLVLRWKDRAGGNNCGSGTCATTATLQGVATGFDDAFAFFPIEATIPVSAGISSFTVTINRNDGSSQTYDNNGNSYPLADAVVLQKPQSCLLQTTGALTVTAAIRNDIEDLPVNLVVEYLTPRGSSDGNPVPRLDTATIAMTKGNCVGLYTLYTASYTITGGLSFNARLTINAGSGSTVYTDDFNKASILGGTCNTFTGGATCSSDTAPTSVSSSSTPSSTSSTSSVASSTSSSVSITSSSTGVPTPTIKPTVAGYAFKDCWTEGSGGIRALDGKSTAYDEMTLESCAADCDGFDLWGTEYGRECYCGNSLHASSSEAPVADCNMLCAGDPGAFCGAGNRLQVYSTTATRSTSSTPAPTQTLGIKPTVGAYTYVGCQTEATVGRALSGNSYASGTAMTLEACAAFCTGFKYFGTEYSAECFCGNTLGAGSVSAPNGDCSMVCSGNQFEYCGAGNRLSLYSLTGSSSSSAGPSSAATSSTPPASSSSSSSPASSSTSTSTSSSAAPTGTLSRVPTVSSFSYAGCWTEGTGSRALTGKGTASNDMTLETCAAFCQGFKYFATEYSAECYCGNTLHSTSTEASLSECSMTCAGNPLQYCGGPNRIELYEQDDVVAPPAPSQPTTVSTSWTFYNCMTEGSAGRALGAETYASDTMTLESCAAFCQGYAYFGTEYARECFCGNSFGTGSVAVSAGDCSMTCAGNAGNFCGAGNRLSVYAAAA</sequence>
<dbReference type="InterPro" id="IPR002016">
    <property type="entry name" value="Haem_peroxidase"/>
</dbReference>
<dbReference type="Pfam" id="PF00141">
    <property type="entry name" value="peroxidase"/>
    <property type="match status" value="1"/>
</dbReference>
<feature type="chain" id="PRO_5042989527" evidence="5">
    <location>
        <begin position="22"/>
        <end position="1056"/>
    </location>
</feature>
<accession>A0AAN6WXD2</accession>
<dbReference type="Gene3D" id="1.10.520.10">
    <property type="match status" value="1"/>
</dbReference>
<comment type="caution">
    <text evidence="8">The sequence shown here is derived from an EMBL/GenBank/DDBJ whole genome shotgun (WGS) entry which is preliminary data.</text>
</comment>
<dbReference type="Pfam" id="PF01822">
    <property type="entry name" value="WSC"/>
    <property type="match status" value="4"/>
</dbReference>
<dbReference type="Proteomes" id="UP001302126">
    <property type="component" value="Unassembled WGS sequence"/>
</dbReference>